<dbReference type="Proteomes" id="UP000016932">
    <property type="component" value="Unassembled WGS sequence"/>
</dbReference>
<gene>
    <name evidence="3" type="ORF">MYCFIDRAFT_173908</name>
</gene>
<feature type="region of interest" description="Disordered" evidence="1">
    <location>
        <begin position="23"/>
        <end position="43"/>
    </location>
</feature>
<feature type="transmembrane region" description="Helical" evidence="2">
    <location>
        <begin position="104"/>
        <end position="126"/>
    </location>
</feature>
<proteinExistence type="predicted"/>
<dbReference type="VEuPathDB" id="FungiDB:MYCFIDRAFT_173908"/>
<name>M3B6R5_PSEFD</name>
<reference evidence="3 4" key="1">
    <citation type="journal article" date="2012" name="PLoS Pathog.">
        <title>Diverse lifestyles and strategies of plant pathogenesis encoded in the genomes of eighteen Dothideomycetes fungi.</title>
        <authorList>
            <person name="Ohm R.A."/>
            <person name="Feau N."/>
            <person name="Henrissat B."/>
            <person name="Schoch C.L."/>
            <person name="Horwitz B.A."/>
            <person name="Barry K.W."/>
            <person name="Condon B.J."/>
            <person name="Copeland A.C."/>
            <person name="Dhillon B."/>
            <person name="Glaser F."/>
            <person name="Hesse C.N."/>
            <person name="Kosti I."/>
            <person name="LaButti K."/>
            <person name="Lindquist E.A."/>
            <person name="Lucas S."/>
            <person name="Salamov A.A."/>
            <person name="Bradshaw R.E."/>
            <person name="Ciuffetti L."/>
            <person name="Hamelin R.C."/>
            <person name="Kema G.H.J."/>
            <person name="Lawrence C."/>
            <person name="Scott J.A."/>
            <person name="Spatafora J.W."/>
            <person name="Turgeon B.G."/>
            <person name="de Wit P.J.G.M."/>
            <person name="Zhong S."/>
            <person name="Goodwin S.B."/>
            <person name="Grigoriev I.V."/>
        </authorList>
    </citation>
    <scope>NUCLEOTIDE SEQUENCE [LARGE SCALE GENOMIC DNA]</scope>
    <source>
        <strain evidence="3 4">CIRAD86</strain>
    </source>
</reference>
<dbReference type="KEGG" id="pfj:MYCFIDRAFT_173908"/>
<evidence type="ECO:0000256" key="2">
    <source>
        <dbReference type="SAM" id="Phobius"/>
    </source>
</evidence>
<dbReference type="AlphaFoldDB" id="M3B6R5"/>
<dbReference type="HOGENOM" id="CLU_1152207_0_0_1"/>
<keyword evidence="4" id="KW-1185">Reference proteome</keyword>
<dbReference type="EMBL" id="KB446557">
    <property type="protein sequence ID" value="EME85037.1"/>
    <property type="molecule type" value="Genomic_DNA"/>
</dbReference>
<accession>M3B6R5</accession>
<keyword evidence="2" id="KW-0472">Membrane</keyword>
<dbReference type="GeneID" id="19333090"/>
<keyword evidence="2" id="KW-0812">Transmembrane</keyword>
<dbReference type="OrthoDB" id="10546029at2759"/>
<evidence type="ECO:0000313" key="4">
    <source>
        <dbReference type="Proteomes" id="UP000016932"/>
    </source>
</evidence>
<dbReference type="RefSeq" id="XP_007925533.1">
    <property type="nucleotide sequence ID" value="XM_007927342.1"/>
</dbReference>
<organism evidence="3 4">
    <name type="scientific">Pseudocercospora fijiensis (strain CIRAD86)</name>
    <name type="common">Black leaf streak disease fungus</name>
    <name type="synonym">Mycosphaerella fijiensis</name>
    <dbReference type="NCBI Taxonomy" id="383855"/>
    <lineage>
        <taxon>Eukaryota</taxon>
        <taxon>Fungi</taxon>
        <taxon>Dikarya</taxon>
        <taxon>Ascomycota</taxon>
        <taxon>Pezizomycotina</taxon>
        <taxon>Dothideomycetes</taxon>
        <taxon>Dothideomycetidae</taxon>
        <taxon>Mycosphaerellales</taxon>
        <taxon>Mycosphaerellaceae</taxon>
        <taxon>Pseudocercospora</taxon>
    </lineage>
</organism>
<evidence type="ECO:0000256" key="1">
    <source>
        <dbReference type="SAM" id="MobiDB-lite"/>
    </source>
</evidence>
<evidence type="ECO:0000313" key="3">
    <source>
        <dbReference type="EMBL" id="EME85037.1"/>
    </source>
</evidence>
<sequence>MISWYAYHSAVIPPINPSSSTTLATHHPAYGSKPPYSENSATRSHTGSVVAFPYLHEPNTSRRKTKVDLTVYVPGSHHKGLGMQEFEGSCSPAFACVEECCRSLAIVVFVGTFSFGVVGFGVEGILKADSGARGRFCSENGFLVVYASVVWLILHIVAGEGQLLDCRVWSGVLVTSTVVSHDERSQHGWVFKVLRMDSEDQPIEYFRRASMERELYMYTKRRSANCHMHRLGTNEDPCACL</sequence>
<keyword evidence="2" id="KW-1133">Transmembrane helix</keyword>
<feature type="transmembrane region" description="Helical" evidence="2">
    <location>
        <begin position="138"/>
        <end position="158"/>
    </location>
</feature>
<protein>
    <submittedName>
        <fullName evidence="3">Uncharacterized protein</fullName>
    </submittedName>
</protein>